<dbReference type="EMBL" id="FR799621">
    <property type="protein sequence ID" value="CBZ37778.1"/>
    <property type="molecule type" value="Genomic_DNA"/>
</dbReference>
<feature type="transmembrane region" description="Helical" evidence="1">
    <location>
        <begin position="40"/>
        <end position="59"/>
    </location>
</feature>
<evidence type="ECO:0000313" key="2">
    <source>
        <dbReference type="EMBL" id="CBZ37778.1"/>
    </source>
</evidence>
<evidence type="ECO:0000313" key="3">
    <source>
        <dbReference type="Proteomes" id="UP000008980"/>
    </source>
</evidence>
<evidence type="ECO:0000256" key="1">
    <source>
        <dbReference type="SAM" id="Phobius"/>
    </source>
</evidence>
<organism evidence="2 3">
    <name type="scientific">Leishmania donovani</name>
    <dbReference type="NCBI Taxonomy" id="5661"/>
    <lineage>
        <taxon>Eukaryota</taxon>
        <taxon>Discoba</taxon>
        <taxon>Euglenozoa</taxon>
        <taxon>Kinetoplastea</taxon>
        <taxon>Metakinetoplastina</taxon>
        <taxon>Trypanosomatida</taxon>
        <taxon>Trypanosomatidae</taxon>
        <taxon>Leishmaniinae</taxon>
        <taxon>Leishmania</taxon>
    </lineage>
</organism>
<keyword evidence="1" id="KW-0472">Membrane</keyword>
<reference evidence="3" key="2">
    <citation type="submission" date="2011-02" db="EMBL/GenBank/DDBJ databases">
        <title>Whole genome sequencing of Leishmania donovani clinical lines reveals dynamic variation related to drug resistance.</title>
        <authorList>
            <person name="Downing T."/>
            <person name="Imamura H."/>
            <person name="Sanders M."/>
            <person name="Decuypere S."/>
            <person name="Hertz-Fowler C."/>
            <person name="Clark T.G."/>
            <person name="Rijal S."/>
            <person name="Sundar S."/>
            <person name="Quail M.A."/>
            <person name="De Doncker S."/>
            <person name="Maes I."/>
            <person name="Vanaerschot M."/>
            <person name="Stark O."/>
            <person name="Schonian G."/>
            <person name="Dujardin J.C."/>
            <person name="Berriman M."/>
        </authorList>
    </citation>
    <scope>NUCLEOTIDE SEQUENCE [LARGE SCALE GENOMIC DNA]</scope>
    <source>
        <strain evidence="3">BPK282A1</strain>
    </source>
</reference>
<reference evidence="2 3" key="1">
    <citation type="journal article" date="2011" name="Genome Res.">
        <title>Whole genome sequencing of multiple Leishmania donovani clinical isolates provides insights into population structure and mechanisms of drug resistance.</title>
        <authorList>
            <person name="Downing T."/>
            <person name="Imamura H."/>
            <person name="Decuypere S."/>
            <person name="Clark T.G."/>
            <person name="Coombs G.H."/>
            <person name="Cotton J.A."/>
            <person name="Hilley J.D."/>
            <person name="de Doncker S."/>
            <person name="Maes I."/>
            <person name="Mottram J.C."/>
            <person name="Quail M.A."/>
            <person name="Rijal S."/>
            <person name="Sanders M."/>
            <person name="Schonian G."/>
            <person name="Stark O."/>
            <person name="Sundar S."/>
            <person name="Vanaerschot M."/>
            <person name="Hertz-Fowler C."/>
            <person name="Dujardin J.C."/>
            <person name="Berriman M."/>
        </authorList>
    </citation>
    <scope>NUCLEOTIDE SEQUENCE [LARGE SCALE GENOMIC DNA]</scope>
    <source>
        <strain evidence="2 3">BPK282A1</strain>
    </source>
</reference>
<dbReference type="RefSeq" id="XP_003864460.1">
    <property type="nucleotide sequence ID" value="XM_003864412.1"/>
</dbReference>
<dbReference type="AlphaFoldDB" id="E9BR99"/>
<sequence>MFYPLYPSPPAFSLMLTLTFSSLHDLPLMCVPVRLCLRASMFFFFIWACSSLSLLLPHFRPPERPRSMSWDGWQVEESQSKRRSLLWRNHRCTKRGVDLRVSVQHALRWPRSRGASVFCGRISGSGAGPRVCRPHTACSSSSVLCG</sequence>
<dbReference type="KEGG" id="ldo:LDBPK_343010"/>
<accession>E9BR99</accession>
<proteinExistence type="predicted"/>
<keyword evidence="1" id="KW-0812">Transmembrane</keyword>
<keyword evidence="1" id="KW-1133">Transmembrane helix</keyword>
<protein>
    <submittedName>
        <fullName evidence="2">Uncharacterized protein</fullName>
    </submittedName>
</protein>
<dbReference type="Proteomes" id="UP000008980">
    <property type="component" value="Chromosome 34"/>
</dbReference>
<dbReference type="GeneID" id="13392869"/>
<dbReference type="VEuPathDB" id="TriTrypDB:LdBPK_343010.1"/>
<name>E9BR99_LEIDO</name>
<gene>
    <name evidence="2" type="ORF">LDBPK_343010</name>
</gene>